<dbReference type="EMBL" id="LT906468">
    <property type="protein sequence ID" value="SNV50581.1"/>
    <property type="molecule type" value="Genomic_DNA"/>
</dbReference>
<protein>
    <submittedName>
        <fullName evidence="8">Two-component response-regulatory protein YehT</fullName>
    </submittedName>
</protein>
<dbReference type="SUPFAM" id="SSF52172">
    <property type="entry name" value="CheY-like"/>
    <property type="match status" value="1"/>
</dbReference>
<dbReference type="Proteomes" id="UP000215355">
    <property type="component" value="Chromosome 1"/>
</dbReference>
<dbReference type="PANTHER" id="PTHR48111">
    <property type="entry name" value="REGULATOR OF RPOS"/>
    <property type="match status" value="1"/>
</dbReference>
<evidence type="ECO:0000313" key="9">
    <source>
        <dbReference type="Proteomes" id="UP000215355"/>
    </source>
</evidence>
<dbReference type="InterPro" id="IPR007492">
    <property type="entry name" value="LytTR_DNA-bd_dom"/>
</dbReference>
<dbReference type="InterPro" id="IPR001789">
    <property type="entry name" value="Sig_transdc_resp-reg_receiver"/>
</dbReference>
<reference evidence="8 9" key="1">
    <citation type="submission" date="2017-06" db="EMBL/GenBank/DDBJ databases">
        <authorList>
            <consortium name="Pathogen Informatics"/>
        </authorList>
    </citation>
    <scope>NUCLEOTIDE SEQUENCE [LARGE SCALE GENOMIC DNA]</scope>
    <source>
        <strain evidence="8 9">NCTC12149</strain>
    </source>
</reference>
<keyword evidence="5" id="KW-0804">Transcription</keyword>
<evidence type="ECO:0000313" key="8">
    <source>
        <dbReference type="EMBL" id="SNV50581.1"/>
    </source>
</evidence>
<evidence type="ECO:0000256" key="2">
    <source>
        <dbReference type="ARBA" id="ARBA00023012"/>
    </source>
</evidence>
<evidence type="ECO:0000256" key="6">
    <source>
        <dbReference type="PROSITE-ProRule" id="PRU00169"/>
    </source>
</evidence>
<evidence type="ECO:0000256" key="4">
    <source>
        <dbReference type="ARBA" id="ARBA00023125"/>
    </source>
</evidence>
<dbReference type="GO" id="GO:0000976">
    <property type="term" value="F:transcription cis-regulatory region binding"/>
    <property type="evidence" value="ECO:0007669"/>
    <property type="project" value="TreeGrafter"/>
</dbReference>
<keyword evidence="2" id="KW-0902">Two-component regulatory system</keyword>
<dbReference type="KEGG" id="smiz:4412673_02104"/>
<dbReference type="Pfam" id="PF00072">
    <property type="entry name" value="Response_reg"/>
    <property type="match status" value="1"/>
</dbReference>
<dbReference type="SMART" id="SM00448">
    <property type="entry name" value="REC"/>
    <property type="match status" value="1"/>
</dbReference>
<dbReference type="Gene3D" id="2.40.50.1020">
    <property type="entry name" value="LytTr DNA-binding domain"/>
    <property type="match status" value="1"/>
</dbReference>
<keyword evidence="4" id="KW-0238">DNA-binding</keyword>
<evidence type="ECO:0000256" key="1">
    <source>
        <dbReference type="ARBA" id="ARBA00022553"/>
    </source>
</evidence>
<dbReference type="GO" id="GO:0006355">
    <property type="term" value="P:regulation of DNA-templated transcription"/>
    <property type="evidence" value="ECO:0007669"/>
    <property type="project" value="TreeGrafter"/>
</dbReference>
<dbReference type="SMART" id="SM00850">
    <property type="entry name" value="LytTR"/>
    <property type="match status" value="1"/>
</dbReference>
<feature type="modified residue" description="4-aspartylphosphate" evidence="6">
    <location>
        <position position="50"/>
    </location>
</feature>
<proteinExistence type="predicted"/>
<dbReference type="GO" id="GO:0000156">
    <property type="term" value="F:phosphorelay response regulator activity"/>
    <property type="evidence" value="ECO:0007669"/>
    <property type="project" value="TreeGrafter"/>
</dbReference>
<accession>A0AAJ4XCX0</accession>
<dbReference type="GO" id="GO:0005829">
    <property type="term" value="C:cytosol"/>
    <property type="evidence" value="ECO:0007669"/>
    <property type="project" value="TreeGrafter"/>
</dbReference>
<dbReference type="Gene3D" id="3.40.50.2300">
    <property type="match status" value="1"/>
</dbReference>
<evidence type="ECO:0000256" key="5">
    <source>
        <dbReference type="ARBA" id="ARBA00023163"/>
    </source>
</evidence>
<evidence type="ECO:0000256" key="3">
    <source>
        <dbReference type="ARBA" id="ARBA00023015"/>
    </source>
</evidence>
<dbReference type="PROSITE" id="PS50110">
    <property type="entry name" value="RESPONSE_REGULATORY"/>
    <property type="match status" value="1"/>
</dbReference>
<keyword evidence="1 6" id="KW-0597">Phosphoprotein</keyword>
<dbReference type="InterPro" id="IPR039420">
    <property type="entry name" value="WalR-like"/>
</dbReference>
<evidence type="ECO:0000259" key="7">
    <source>
        <dbReference type="PROSITE" id="PS50110"/>
    </source>
</evidence>
<dbReference type="AlphaFoldDB" id="A0AAJ4XCX0"/>
<name>A0AAJ4XCX0_9SPHI</name>
<keyword evidence="3" id="KW-0805">Transcription regulation</keyword>
<gene>
    <name evidence="8" type="primary">mrkE_2</name>
    <name evidence="8" type="ORF">SAMEA4412673_02104</name>
</gene>
<organism evidence="8 9">
    <name type="scientific">Sphingobacterium mizutaii</name>
    <dbReference type="NCBI Taxonomy" id="1010"/>
    <lineage>
        <taxon>Bacteria</taxon>
        <taxon>Pseudomonadati</taxon>
        <taxon>Bacteroidota</taxon>
        <taxon>Sphingobacteriia</taxon>
        <taxon>Sphingobacteriales</taxon>
        <taxon>Sphingobacteriaceae</taxon>
        <taxon>Sphingobacterium</taxon>
    </lineage>
</organism>
<dbReference type="PANTHER" id="PTHR48111:SF1">
    <property type="entry name" value="TWO-COMPONENT RESPONSE REGULATOR ORR33"/>
    <property type="match status" value="1"/>
</dbReference>
<dbReference type="InterPro" id="IPR011006">
    <property type="entry name" value="CheY-like_superfamily"/>
</dbReference>
<feature type="domain" description="Response regulatory" evidence="7">
    <location>
        <begin position="1"/>
        <end position="109"/>
    </location>
</feature>
<sequence length="233" mass="26768">MLLDDELPSLQYLKLLCQQIPDLEVIKSFNSPQDLLADLPTLDFDLLISDINMPGLNGLELAEQLRGKPIIFITAYAEYAADAFDLQAVDYIRKPLKIERLKQAIQKLLSIRGRKLIEEKNFVQLNTDQGKYLLYFDQIAYIQTSSLDSRDKIVRLVDQKEVTLKNISFDKLLEILPEMQFCRINKKEIISMNIISSFSHDEIKTNFSIGSDAPLTFNLSEIYKTAFIQKVSL</sequence>
<dbReference type="GO" id="GO:0032993">
    <property type="term" value="C:protein-DNA complex"/>
    <property type="evidence" value="ECO:0007669"/>
    <property type="project" value="TreeGrafter"/>
</dbReference>